<dbReference type="Proteomes" id="UP000030645">
    <property type="component" value="Unassembled WGS sequence"/>
</dbReference>
<proteinExistence type="predicted"/>
<evidence type="ECO:0000313" key="3">
    <source>
        <dbReference type="Proteomes" id="UP000030645"/>
    </source>
</evidence>
<dbReference type="AlphaFoldDB" id="W9S820"/>
<accession>W9S820</accession>
<evidence type="ECO:0000313" key="2">
    <source>
        <dbReference type="EMBL" id="EXC31000.1"/>
    </source>
</evidence>
<keyword evidence="3" id="KW-1185">Reference proteome</keyword>
<sequence length="230" mass="25337">MESEISITMTTREEESRPEISSPTATADHICRRLLRPSSLLRSQPPPSAIASMEEKKTATKKKKKLEDYLNPALLAEISSKIRRPKKVKDFGNESNWRNSEGVVVDLRDDSDPPMFDKSCSATQFQQFENMVSAILGGQQLRPPRVRDPPSRSPQDPLLPIAADASSPTIFGGDCQGAEADYLQVLFAEVVGVGEGDVGADVERSRHRRGVMLPEEVVCTWTEESSPVLG</sequence>
<feature type="region of interest" description="Disordered" evidence="1">
    <location>
        <begin position="141"/>
        <end position="163"/>
    </location>
</feature>
<gene>
    <name evidence="2" type="ORF">L484_021301</name>
</gene>
<name>W9S820_9ROSA</name>
<protein>
    <submittedName>
        <fullName evidence="2">Uncharacterized protein</fullName>
    </submittedName>
</protein>
<organism evidence="2 3">
    <name type="scientific">Morus notabilis</name>
    <dbReference type="NCBI Taxonomy" id="981085"/>
    <lineage>
        <taxon>Eukaryota</taxon>
        <taxon>Viridiplantae</taxon>
        <taxon>Streptophyta</taxon>
        <taxon>Embryophyta</taxon>
        <taxon>Tracheophyta</taxon>
        <taxon>Spermatophyta</taxon>
        <taxon>Magnoliopsida</taxon>
        <taxon>eudicotyledons</taxon>
        <taxon>Gunneridae</taxon>
        <taxon>Pentapetalae</taxon>
        <taxon>rosids</taxon>
        <taxon>fabids</taxon>
        <taxon>Rosales</taxon>
        <taxon>Moraceae</taxon>
        <taxon>Moreae</taxon>
        <taxon>Morus</taxon>
    </lineage>
</organism>
<evidence type="ECO:0000256" key="1">
    <source>
        <dbReference type="SAM" id="MobiDB-lite"/>
    </source>
</evidence>
<dbReference type="EMBL" id="KE346220">
    <property type="protein sequence ID" value="EXC31000.1"/>
    <property type="molecule type" value="Genomic_DNA"/>
</dbReference>
<feature type="region of interest" description="Disordered" evidence="1">
    <location>
        <begin position="1"/>
        <end position="66"/>
    </location>
</feature>
<reference evidence="3" key="1">
    <citation type="submission" date="2013-01" db="EMBL/GenBank/DDBJ databases">
        <title>Draft Genome Sequence of a Mulberry Tree, Morus notabilis C.K. Schneid.</title>
        <authorList>
            <person name="He N."/>
            <person name="Zhao S."/>
        </authorList>
    </citation>
    <scope>NUCLEOTIDE SEQUENCE</scope>
</reference>